<dbReference type="Proteomes" id="UP000325081">
    <property type="component" value="Unassembled WGS sequence"/>
</dbReference>
<name>A0A5A7PK99_STRAF</name>
<sequence length="133" mass="15426">MKLRNQNLEHSTSFSWMEAKGTITLIERRYQLAEKVQSVFIADKSFIPSSAVVNHNFFIFYIWVFLCNLATTLQNETENEQPKRQRYSFSFMGLDIVKRILRASVHILVSLMLQLATVGPNSREETAFLAHLL</sequence>
<gene>
    <name evidence="1" type="ORF">STAS_09427</name>
</gene>
<reference evidence="2" key="1">
    <citation type="journal article" date="2019" name="Curr. Biol.">
        <title>Genome Sequence of Striga asiatica Provides Insight into the Evolution of Plant Parasitism.</title>
        <authorList>
            <person name="Yoshida S."/>
            <person name="Kim S."/>
            <person name="Wafula E.K."/>
            <person name="Tanskanen J."/>
            <person name="Kim Y.M."/>
            <person name="Honaas L."/>
            <person name="Yang Z."/>
            <person name="Spallek T."/>
            <person name="Conn C.E."/>
            <person name="Ichihashi Y."/>
            <person name="Cheong K."/>
            <person name="Cui S."/>
            <person name="Der J.P."/>
            <person name="Gundlach H."/>
            <person name="Jiao Y."/>
            <person name="Hori C."/>
            <person name="Ishida J.K."/>
            <person name="Kasahara H."/>
            <person name="Kiba T."/>
            <person name="Kim M.S."/>
            <person name="Koo N."/>
            <person name="Laohavisit A."/>
            <person name="Lee Y.H."/>
            <person name="Lumba S."/>
            <person name="McCourt P."/>
            <person name="Mortimer J.C."/>
            <person name="Mutuku J.M."/>
            <person name="Nomura T."/>
            <person name="Sasaki-Sekimoto Y."/>
            <person name="Seto Y."/>
            <person name="Wang Y."/>
            <person name="Wakatake T."/>
            <person name="Sakakibara H."/>
            <person name="Demura T."/>
            <person name="Yamaguchi S."/>
            <person name="Yoneyama K."/>
            <person name="Manabe R.I."/>
            <person name="Nelson D.C."/>
            <person name="Schulman A.H."/>
            <person name="Timko M.P."/>
            <person name="dePamphilis C.W."/>
            <person name="Choi D."/>
            <person name="Shirasu K."/>
        </authorList>
    </citation>
    <scope>NUCLEOTIDE SEQUENCE [LARGE SCALE GENOMIC DNA]</scope>
    <source>
        <strain evidence="2">cv. UVA1</strain>
    </source>
</reference>
<evidence type="ECO:0000313" key="2">
    <source>
        <dbReference type="Proteomes" id="UP000325081"/>
    </source>
</evidence>
<dbReference type="AlphaFoldDB" id="A0A5A7PK99"/>
<organism evidence="1 2">
    <name type="scientific">Striga asiatica</name>
    <name type="common">Asiatic witchweed</name>
    <name type="synonym">Buchnera asiatica</name>
    <dbReference type="NCBI Taxonomy" id="4170"/>
    <lineage>
        <taxon>Eukaryota</taxon>
        <taxon>Viridiplantae</taxon>
        <taxon>Streptophyta</taxon>
        <taxon>Embryophyta</taxon>
        <taxon>Tracheophyta</taxon>
        <taxon>Spermatophyta</taxon>
        <taxon>Magnoliopsida</taxon>
        <taxon>eudicotyledons</taxon>
        <taxon>Gunneridae</taxon>
        <taxon>Pentapetalae</taxon>
        <taxon>asterids</taxon>
        <taxon>lamiids</taxon>
        <taxon>Lamiales</taxon>
        <taxon>Orobanchaceae</taxon>
        <taxon>Buchnereae</taxon>
        <taxon>Striga</taxon>
    </lineage>
</organism>
<dbReference type="EMBL" id="BKCP01004738">
    <property type="protein sequence ID" value="GER33295.1"/>
    <property type="molecule type" value="Genomic_DNA"/>
</dbReference>
<evidence type="ECO:0000313" key="1">
    <source>
        <dbReference type="EMBL" id="GER33295.1"/>
    </source>
</evidence>
<accession>A0A5A7PK99</accession>
<keyword evidence="2" id="KW-1185">Reference proteome</keyword>
<proteinExistence type="predicted"/>
<comment type="caution">
    <text evidence="1">The sequence shown here is derived from an EMBL/GenBank/DDBJ whole genome shotgun (WGS) entry which is preliminary data.</text>
</comment>
<protein>
    <submittedName>
        <fullName evidence="1">Coatomer</fullName>
    </submittedName>
</protein>